<sequence>MPESPKKSRRKTKSRSPAQRSHNGTANSKRSAAPHPTTTTPTVAKRIRVYRNGDRYHKGIVIVLNIRHIHDINALLDAISERVGLVGGAKRLYTLNGVPVRTTQELENNKEYVASSGGFLALPYGQAYRNEQSARLPRKEYSGMSLASRSSKSSLPGRLSRSTSELKSTSRDVTVQSVSTVGEGRKSPEKRSRSLTTRKPLERKPRPKTKETEISVEGKQKKLHKKAADAKPTETPKKKKKVVKKVKKVKKEEPKEEVKENNNNEPPIVAAPIPAVERPVSRHSSRSRRTSASSTRSHHNPDHSAHHSPDHSSHHSSPRRHSVVSHHDHSEHEKDASDRISPPHSADGHNSERAHSAESRKSSARSERSERSASHHSERPNSPSHHSSRHSHHNSQQSHRGHHEHEADTENDAISDISDDEPHSEHGHVSEISENEPHSEHGHASEGSEKSQTRTISRGSRRSSHENRSQISGPHRDVPLEAL</sequence>
<feature type="region of interest" description="Disordered" evidence="1">
    <location>
        <begin position="1"/>
        <end position="44"/>
    </location>
</feature>
<dbReference type="GO" id="GO:0005815">
    <property type="term" value="C:microtubule organizing center"/>
    <property type="evidence" value="ECO:0007669"/>
    <property type="project" value="TreeGrafter"/>
</dbReference>
<feature type="compositionally biased region" description="Basic residues" evidence="1">
    <location>
        <begin position="237"/>
        <end position="249"/>
    </location>
</feature>
<dbReference type="GO" id="GO:0005874">
    <property type="term" value="C:microtubule"/>
    <property type="evidence" value="ECO:0007669"/>
    <property type="project" value="TreeGrafter"/>
</dbReference>
<gene>
    <name evidence="3" type="ORF">BXYJ_LOCUS5109</name>
</gene>
<dbReference type="PANTHER" id="PTHR23004">
    <property type="entry name" value="DOUBLECORTIN DOMAIN CONTAINING 2"/>
    <property type="match status" value="1"/>
</dbReference>
<dbReference type="Gene3D" id="3.10.20.230">
    <property type="entry name" value="Doublecortin domain"/>
    <property type="match status" value="1"/>
</dbReference>
<evidence type="ECO:0000313" key="6">
    <source>
        <dbReference type="WBParaSite" id="BXY_1702000.1"/>
    </source>
</evidence>
<evidence type="ECO:0000313" key="4">
    <source>
        <dbReference type="Proteomes" id="UP000095284"/>
    </source>
</evidence>
<dbReference type="AlphaFoldDB" id="A0A1I7SVE4"/>
<dbReference type="InterPro" id="IPR036572">
    <property type="entry name" value="Doublecortin_dom_sf"/>
</dbReference>
<dbReference type="CDD" id="cd01617">
    <property type="entry name" value="DCX"/>
    <property type="match status" value="1"/>
</dbReference>
<feature type="compositionally biased region" description="Low complexity" evidence="1">
    <location>
        <begin position="263"/>
        <end position="277"/>
    </location>
</feature>
<dbReference type="SMR" id="A0A1I7SVE4"/>
<reference evidence="6" key="1">
    <citation type="submission" date="2016-11" db="UniProtKB">
        <authorList>
            <consortium name="WormBaseParasite"/>
        </authorList>
    </citation>
    <scope>IDENTIFICATION</scope>
</reference>
<feature type="compositionally biased region" description="Polar residues" evidence="1">
    <location>
        <begin position="163"/>
        <end position="180"/>
    </location>
</feature>
<proteinExistence type="predicted"/>
<feature type="compositionally biased region" description="Basic and acidic residues" evidence="1">
    <location>
        <begin position="325"/>
        <end position="338"/>
    </location>
</feature>
<dbReference type="WBParaSite" id="BXY_1702000.1">
    <property type="protein sequence ID" value="BXY_1702000.1"/>
    <property type="gene ID" value="BXY_1702000"/>
</dbReference>
<feature type="compositionally biased region" description="Polar residues" evidence="1">
    <location>
        <begin position="18"/>
        <end position="30"/>
    </location>
</feature>
<feature type="compositionally biased region" description="Basic and acidic residues" evidence="1">
    <location>
        <begin position="183"/>
        <end position="192"/>
    </location>
</feature>
<reference evidence="3" key="2">
    <citation type="submission" date="2020-09" db="EMBL/GenBank/DDBJ databases">
        <authorList>
            <person name="Kikuchi T."/>
        </authorList>
    </citation>
    <scope>NUCLEOTIDE SEQUENCE</scope>
    <source>
        <strain evidence="3">Ka4C1</strain>
    </source>
</reference>
<dbReference type="Proteomes" id="UP000582659">
    <property type="component" value="Unassembled WGS sequence"/>
</dbReference>
<protein>
    <submittedName>
        <fullName evidence="3">(pine wood nematode) hypothetical protein</fullName>
    </submittedName>
    <submittedName>
        <fullName evidence="6">Doublecortin domain-containing protein</fullName>
    </submittedName>
</protein>
<dbReference type="GO" id="GO:0035556">
    <property type="term" value="P:intracellular signal transduction"/>
    <property type="evidence" value="ECO:0007669"/>
    <property type="project" value="InterPro"/>
</dbReference>
<evidence type="ECO:0000313" key="3">
    <source>
        <dbReference type="EMBL" id="CAD5217586.1"/>
    </source>
</evidence>
<accession>A0A1I7SVE4</accession>
<dbReference type="Proteomes" id="UP000095284">
    <property type="component" value="Unplaced"/>
</dbReference>
<feature type="compositionally biased region" description="Basic residues" evidence="1">
    <location>
        <begin position="314"/>
        <end position="324"/>
    </location>
</feature>
<evidence type="ECO:0000313" key="5">
    <source>
        <dbReference type="Proteomes" id="UP000659654"/>
    </source>
</evidence>
<feature type="compositionally biased region" description="Basic and acidic residues" evidence="1">
    <location>
        <begin position="250"/>
        <end position="262"/>
    </location>
</feature>
<feature type="compositionally biased region" description="Basic and acidic residues" evidence="1">
    <location>
        <begin position="346"/>
        <end position="379"/>
    </location>
</feature>
<dbReference type="PROSITE" id="PS50309">
    <property type="entry name" value="DC"/>
    <property type="match status" value="1"/>
</dbReference>
<feature type="region of interest" description="Disordered" evidence="1">
    <location>
        <begin position="135"/>
        <end position="483"/>
    </location>
</feature>
<dbReference type="EMBL" id="CAJFCV020000002">
    <property type="protein sequence ID" value="CAG9101322.1"/>
    <property type="molecule type" value="Genomic_DNA"/>
</dbReference>
<dbReference type="Proteomes" id="UP000659654">
    <property type="component" value="Unassembled WGS sequence"/>
</dbReference>
<dbReference type="EMBL" id="CAJFDI010000002">
    <property type="protein sequence ID" value="CAD5217586.1"/>
    <property type="molecule type" value="Genomic_DNA"/>
</dbReference>
<evidence type="ECO:0000256" key="1">
    <source>
        <dbReference type="SAM" id="MobiDB-lite"/>
    </source>
</evidence>
<dbReference type="SMART" id="SM00537">
    <property type="entry name" value="DCX"/>
    <property type="match status" value="1"/>
</dbReference>
<organism evidence="4 6">
    <name type="scientific">Bursaphelenchus xylophilus</name>
    <name type="common">Pinewood nematode worm</name>
    <name type="synonym">Aphelenchoides xylophilus</name>
    <dbReference type="NCBI Taxonomy" id="6326"/>
    <lineage>
        <taxon>Eukaryota</taxon>
        <taxon>Metazoa</taxon>
        <taxon>Ecdysozoa</taxon>
        <taxon>Nematoda</taxon>
        <taxon>Chromadorea</taxon>
        <taxon>Rhabditida</taxon>
        <taxon>Tylenchina</taxon>
        <taxon>Tylenchomorpha</taxon>
        <taxon>Aphelenchoidea</taxon>
        <taxon>Aphelenchoididae</taxon>
        <taxon>Bursaphelenchus</taxon>
    </lineage>
</organism>
<name>A0A1I7SVE4_BURXY</name>
<dbReference type="Pfam" id="PF03607">
    <property type="entry name" value="DCX"/>
    <property type="match status" value="1"/>
</dbReference>
<dbReference type="OrthoDB" id="1738954at2759"/>
<dbReference type="SUPFAM" id="SSF89837">
    <property type="entry name" value="Doublecortin (DC)"/>
    <property type="match status" value="1"/>
</dbReference>
<feature type="compositionally biased region" description="Low complexity" evidence="1">
    <location>
        <begin position="142"/>
        <end position="162"/>
    </location>
</feature>
<dbReference type="eggNOG" id="KOG3757">
    <property type="taxonomic scope" value="Eukaryota"/>
</dbReference>
<feature type="compositionally biased region" description="Basic and acidic residues" evidence="1">
    <location>
        <begin position="199"/>
        <end position="236"/>
    </location>
</feature>
<dbReference type="InterPro" id="IPR003533">
    <property type="entry name" value="Doublecortin_dom"/>
</dbReference>
<feature type="compositionally biased region" description="Basic and acidic residues" evidence="1">
    <location>
        <begin position="299"/>
        <end position="313"/>
    </location>
</feature>
<feature type="domain" description="Doublecortin" evidence="2">
    <location>
        <begin position="45"/>
        <end position="125"/>
    </location>
</feature>
<feature type="compositionally biased region" description="Basic and acidic residues" evidence="1">
    <location>
        <begin position="420"/>
        <end position="452"/>
    </location>
</feature>
<feature type="compositionally biased region" description="Acidic residues" evidence="1">
    <location>
        <begin position="409"/>
        <end position="419"/>
    </location>
</feature>
<evidence type="ECO:0000259" key="2">
    <source>
        <dbReference type="PROSITE" id="PS50309"/>
    </source>
</evidence>
<keyword evidence="5" id="KW-1185">Reference proteome</keyword>
<dbReference type="PANTHER" id="PTHR23004:SF11">
    <property type="entry name" value="PROTEIN RPI-1"/>
    <property type="match status" value="1"/>
</dbReference>
<feature type="compositionally biased region" description="Basic and acidic residues" evidence="1">
    <location>
        <begin position="463"/>
        <end position="483"/>
    </location>
</feature>